<feature type="transmembrane region" description="Helical" evidence="5">
    <location>
        <begin position="275"/>
        <end position="296"/>
    </location>
</feature>
<evidence type="ECO:0000313" key="7">
    <source>
        <dbReference type="EMBL" id="VAW06126.1"/>
    </source>
</evidence>
<keyword evidence="3 5" id="KW-1133">Transmembrane helix</keyword>
<name>A0A3B0TGH9_9ZZZZ</name>
<keyword evidence="4 5" id="KW-0472">Membrane</keyword>
<evidence type="ECO:0000256" key="3">
    <source>
        <dbReference type="ARBA" id="ARBA00022989"/>
    </source>
</evidence>
<dbReference type="NCBIfam" id="TIGR00367">
    <property type="entry name" value="calcium/sodium antiporter"/>
    <property type="match status" value="1"/>
</dbReference>
<feature type="transmembrane region" description="Helical" evidence="5">
    <location>
        <begin position="37"/>
        <end position="60"/>
    </location>
</feature>
<evidence type="ECO:0000259" key="6">
    <source>
        <dbReference type="Pfam" id="PF01699"/>
    </source>
</evidence>
<evidence type="ECO:0000256" key="2">
    <source>
        <dbReference type="ARBA" id="ARBA00022692"/>
    </source>
</evidence>
<feature type="transmembrane region" description="Helical" evidence="5">
    <location>
        <begin position="125"/>
        <end position="142"/>
    </location>
</feature>
<feature type="domain" description="Sodium/calcium exchanger membrane region" evidence="6">
    <location>
        <begin position="179"/>
        <end position="319"/>
    </location>
</feature>
<feature type="transmembrane region" description="Helical" evidence="5">
    <location>
        <begin position="248"/>
        <end position="269"/>
    </location>
</feature>
<proteinExistence type="predicted"/>
<feature type="domain" description="Sodium/calcium exchanger membrane region" evidence="6">
    <location>
        <begin position="4"/>
        <end position="142"/>
    </location>
</feature>
<protein>
    <submittedName>
        <fullName evidence="7">Inner membrane protein YrbG, predicted calcium/sodium:proton antiporter</fullName>
    </submittedName>
</protein>
<dbReference type="GO" id="GO:0006874">
    <property type="term" value="P:intracellular calcium ion homeostasis"/>
    <property type="evidence" value="ECO:0007669"/>
    <property type="project" value="TreeGrafter"/>
</dbReference>
<accession>A0A3B0TGH9</accession>
<keyword evidence="2 5" id="KW-0812">Transmembrane</keyword>
<evidence type="ECO:0000256" key="1">
    <source>
        <dbReference type="ARBA" id="ARBA00004141"/>
    </source>
</evidence>
<feature type="transmembrane region" description="Helical" evidence="5">
    <location>
        <begin position="102"/>
        <end position="119"/>
    </location>
</feature>
<feature type="transmembrane region" description="Helical" evidence="5">
    <location>
        <begin position="6"/>
        <end position="25"/>
    </location>
</feature>
<dbReference type="GO" id="GO:0005262">
    <property type="term" value="F:calcium channel activity"/>
    <property type="evidence" value="ECO:0007669"/>
    <property type="project" value="TreeGrafter"/>
</dbReference>
<sequence length="327" mass="34757">MEYISVIGGLILLVIAGDKLVEGAVAIAERLHISKMIIGITVVSFGTSAPELVVGINAALSGAAEIALGNVVGSNIANILLVLGVPALFYPFVCNNSEIKHSLGYMLLASILFIGLAFYGPLHIWQGLLMVSMLLIFLFYSIKRAKSNSAILKQDMEFAERALEDVDTKIEKKLPLPRAIIITVLGLAGLVYGAHILVDGAVIIARTMGISEAVIGLTIIAIGTSLPELVTSVIAARNNHGDVAMGNIIGSNLFNILAIMGITSLVAPISIPDQFFRLDFPIMMASSLILIPIAMGKMKISRPLGLGFCILYIAYLLFLAQQSNLIG</sequence>
<dbReference type="PANTHER" id="PTHR10846">
    <property type="entry name" value="SODIUM/POTASSIUM/CALCIUM EXCHANGER"/>
    <property type="match status" value="1"/>
</dbReference>
<dbReference type="InterPro" id="IPR044880">
    <property type="entry name" value="NCX_ion-bd_dom_sf"/>
</dbReference>
<dbReference type="GO" id="GO:0008273">
    <property type="term" value="F:calcium, potassium:sodium antiporter activity"/>
    <property type="evidence" value="ECO:0007669"/>
    <property type="project" value="TreeGrafter"/>
</dbReference>
<feature type="transmembrane region" description="Helical" evidence="5">
    <location>
        <begin position="179"/>
        <end position="198"/>
    </location>
</feature>
<organism evidence="7">
    <name type="scientific">hydrothermal vent metagenome</name>
    <dbReference type="NCBI Taxonomy" id="652676"/>
    <lineage>
        <taxon>unclassified sequences</taxon>
        <taxon>metagenomes</taxon>
        <taxon>ecological metagenomes</taxon>
    </lineage>
</organism>
<feature type="transmembrane region" description="Helical" evidence="5">
    <location>
        <begin position="303"/>
        <end position="321"/>
    </location>
</feature>
<reference evidence="7" key="1">
    <citation type="submission" date="2018-06" db="EMBL/GenBank/DDBJ databases">
        <authorList>
            <person name="Zhirakovskaya E."/>
        </authorList>
    </citation>
    <scope>NUCLEOTIDE SEQUENCE</scope>
</reference>
<dbReference type="Pfam" id="PF01699">
    <property type="entry name" value="Na_Ca_ex"/>
    <property type="match status" value="2"/>
</dbReference>
<dbReference type="InterPro" id="IPR004837">
    <property type="entry name" value="NaCa_Exmemb"/>
</dbReference>
<dbReference type="InterPro" id="IPR004481">
    <property type="entry name" value="K/Na/Ca-exchanger"/>
</dbReference>
<comment type="subcellular location">
    <subcellularLocation>
        <location evidence="1">Membrane</location>
        <topology evidence="1">Multi-pass membrane protein</topology>
    </subcellularLocation>
</comment>
<dbReference type="AlphaFoldDB" id="A0A3B0TGH9"/>
<dbReference type="GO" id="GO:0005886">
    <property type="term" value="C:plasma membrane"/>
    <property type="evidence" value="ECO:0007669"/>
    <property type="project" value="TreeGrafter"/>
</dbReference>
<dbReference type="Gene3D" id="1.20.1420.30">
    <property type="entry name" value="NCX, central ion-binding region"/>
    <property type="match status" value="2"/>
</dbReference>
<dbReference type="EMBL" id="UOEJ01000228">
    <property type="protein sequence ID" value="VAW06126.1"/>
    <property type="molecule type" value="Genomic_DNA"/>
</dbReference>
<dbReference type="PANTHER" id="PTHR10846:SF8">
    <property type="entry name" value="INNER MEMBRANE PROTEIN YRBG"/>
    <property type="match status" value="1"/>
</dbReference>
<evidence type="ECO:0000256" key="4">
    <source>
        <dbReference type="ARBA" id="ARBA00023136"/>
    </source>
</evidence>
<feature type="transmembrane region" description="Helical" evidence="5">
    <location>
        <begin position="66"/>
        <end position="90"/>
    </location>
</feature>
<gene>
    <name evidence="7" type="ORF">MNBD_ALPHA01-421</name>
</gene>
<feature type="transmembrane region" description="Helical" evidence="5">
    <location>
        <begin position="213"/>
        <end position="236"/>
    </location>
</feature>
<evidence type="ECO:0000256" key="5">
    <source>
        <dbReference type="SAM" id="Phobius"/>
    </source>
</evidence>